<dbReference type="OrthoDB" id="298939at2759"/>
<feature type="region of interest" description="Disordered" evidence="1">
    <location>
        <begin position="1284"/>
        <end position="1312"/>
    </location>
</feature>
<evidence type="ECO:0000259" key="2">
    <source>
        <dbReference type="SMART" id="SM01017"/>
    </source>
</evidence>
<dbReference type="SUPFAM" id="SSF81296">
    <property type="entry name" value="E set domains"/>
    <property type="match status" value="1"/>
</dbReference>
<feature type="region of interest" description="Disordered" evidence="1">
    <location>
        <begin position="799"/>
        <end position="1066"/>
    </location>
</feature>
<feature type="compositionally biased region" description="Low complexity" evidence="1">
    <location>
        <begin position="1217"/>
        <end position="1231"/>
    </location>
</feature>
<feature type="region of interest" description="Disordered" evidence="1">
    <location>
        <begin position="1"/>
        <end position="87"/>
    </location>
</feature>
<feature type="region of interest" description="Disordered" evidence="1">
    <location>
        <begin position="606"/>
        <end position="692"/>
    </location>
</feature>
<feature type="compositionally biased region" description="Low complexity" evidence="1">
    <location>
        <begin position="606"/>
        <end position="617"/>
    </location>
</feature>
<feature type="domain" description="Arrestin C-terminal-like" evidence="2">
    <location>
        <begin position="263"/>
        <end position="405"/>
    </location>
</feature>
<feature type="region of interest" description="Disordered" evidence="1">
    <location>
        <begin position="1166"/>
        <end position="1236"/>
    </location>
</feature>
<evidence type="ECO:0000313" key="3">
    <source>
        <dbReference type="EMBL" id="CEH16874.1"/>
    </source>
</evidence>
<feature type="compositionally biased region" description="Polar residues" evidence="1">
    <location>
        <begin position="897"/>
        <end position="918"/>
    </location>
</feature>
<reference evidence="3 4" key="1">
    <citation type="submission" date="2014-09" db="EMBL/GenBank/DDBJ databases">
        <authorList>
            <person name="Magalhaes I.L.F."/>
            <person name="Oliveira U."/>
            <person name="Santos F.R."/>
            <person name="Vidigal T.H.D.A."/>
            <person name="Brescovit A.D."/>
            <person name="Santos A.J."/>
        </authorList>
    </citation>
    <scope>NUCLEOTIDE SEQUENCE [LARGE SCALE GENOMIC DNA]</scope>
</reference>
<feature type="compositionally biased region" description="Pro residues" evidence="1">
    <location>
        <begin position="15"/>
        <end position="26"/>
    </location>
</feature>
<feature type="region of interest" description="Disordered" evidence="1">
    <location>
        <begin position="1419"/>
        <end position="1440"/>
    </location>
</feature>
<dbReference type="InterPro" id="IPR011022">
    <property type="entry name" value="Arrestin_C-like"/>
</dbReference>
<dbReference type="EMBL" id="CCYA01000253">
    <property type="protein sequence ID" value="CEH16874.1"/>
    <property type="molecule type" value="Genomic_DNA"/>
</dbReference>
<feature type="compositionally biased region" description="Low complexity" evidence="1">
    <location>
        <begin position="1045"/>
        <end position="1056"/>
    </location>
</feature>
<dbReference type="InterPro" id="IPR014752">
    <property type="entry name" value="Arrestin-like_C"/>
</dbReference>
<dbReference type="STRING" id="401625.A0A0N7LAK9"/>
<feature type="region of interest" description="Disordered" evidence="1">
    <location>
        <begin position="1328"/>
        <end position="1364"/>
    </location>
</feature>
<feature type="compositionally biased region" description="Basic and acidic residues" evidence="1">
    <location>
        <begin position="980"/>
        <end position="1024"/>
    </location>
</feature>
<feature type="compositionally biased region" description="Polar residues" evidence="1">
    <location>
        <begin position="944"/>
        <end position="956"/>
    </location>
</feature>
<proteinExistence type="predicted"/>
<dbReference type="Proteomes" id="UP000054845">
    <property type="component" value="Unassembled WGS sequence"/>
</dbReference>
<dbReference type="SMART" id="SM01017">
    <property type="entry name" value="Arrestin_C"/>
    <property type="match status" value="1"/>
</dbReference>
<feature type="compositionally biased region" description="Low complexity" evidence="1">
    <location>
        <begin position="1419"/>
        <end position="1435"/>
    </location>
</feature>
<feature type="compositionally biased region" description="Low complexity" evidence="1">
    <location>
        <begin position="1332"/>
        <end position="1346"/>
    </location>
</feature>
<feature type="compositionally biased region" description="Low complexity" evidence="1">
    <location>
        <begin position="960"/>
        <end position="979"/>
    </location>
</feature>
<accession>A0A0N7LAK9</accession>
<protein>
    <recommendedName>
        <fullName evidence="2">Arrestin C-terminal-like domain-containing protein</fullName>
    </recommendedName>
</protein>
<keyword evidence="4" id="KW-1185">Reference proteome</keyword>
<evidence type="ECO:0000313" key="4">
    <source>
        <dbReference type="Proteomes" id="UP000054845"/>
    </source>
</evidence>
<evidence type="ECO:0000256" key="1">
    <source>
        <dbReference type="SAM" id="MobiDB-lite"/>
    </source>
</evidence>
<feature type="region of interest" description="Disordered" evidence="1">
    <location>
        <begin position="412"/>
        <end position="480"/>
    </location>
</feature>
<dbReference type="InterPro" id="IPR014756">
    <property type="entry name" value="Ig_E-set"/>
</dbReference>
<feature type="compositionally biased region" description="Low complexity" evidence="1">
    <location>
        <begin position="1285"/>
        <end position="1300"/>
    </location>
</feature>
<feature type="compositionally biased region" description="Polar residues" evidence="1">
    <location>
        <begin position="661"/>
        <end position="692"/>
    </location>
</feature>
<dbReference type="Gene3D" id="2.60.40.640">
    <property type="match status" value="2"/>
</dbReference>
<name>A0A0N7LAK9_9BASI</name>
<sequence>MFAPQYPQAGVSFPQPTPASPAPAAPPSESGIVRRRSLSWRAEAGLPPPPSEIDNYADISRAMYSPHAPPPDGRPLSRSAQKTYADVEREQEAYARANGSGQAETKWHDAAPMNAVSKHPKLQLKLVLASNVFEAGGAISGHLELTCSTGQRLRLGELAVELEAFEVLPAAPVSGYWAARKGRTTFPFSFKLPTSAPSSVAFAANASLRYVIKATSQTWWNDQKTLVTAKMDAPVVERWEDEFSEAYSEPIEAVADTRLFMGGNGAVWLEAGITEQLHTAGSSVLLRCGVKNNTKRHLSGLKVAVARRLSFPVSGPPGQPAKRPSLEPQITEVIDTQSFKGPAYEFPAGEEVVVNLAVDLPRDARTIRKTRLFEIQLFLVVSAQMGNFAKDLSVEVPFYCAHAASLQRPASNNLDDLHRRPSHAHWQQQHAHHRGHSTAQRPHSSMGQHGSHQAFPQRAPSRGPLPPPSPHMFGQPGAYGSPEMNALAEYGAQRGWSPAPGVMNVGPPSRPASAAPAPPVSGYAGQLVAASPHLPHAQQQYAWDPNAQGWTASTFLHGINGLLPGSTPPAPDQSFAAAAIPRSASAAPNVGAQMSAWNNFPPAHLQASQQLQQAPPHRSVSASPGPEAQMSRHAGRRVSAPAAGGSYLAPGPEARDIPPQHHQQQVPRNISASPSPNILHTPQASSPSPLVSSQILHGVPAPANDGHNVEGLPQDAPLAGLATIEEDNESMAGTVRSVKALAGFANLTGSGSVTRRDVDAFERMVNGDGDVAPASEREKAMMKSMGMVPEDAAIAVKTAPDAHPTSDARTLSQVVEDDKSLPKPPIPSGKDTAKAAPRPRASDLFNAPPQSPKRGASSEAIAAKSSKLEPATSGRRSSQGIALNALEERLKSPAPTSPTVPQSTTLVNVPRASDSNVTSERRESGALRAAAAAAMERERAVREQSANSSALSTQKKSAASDRVVSAARPTASASTTNTADAERRRREKDAALREAEVRERTRQREERERAAHLERERKLSESRAADIASKSSNAPGERDRDRVGSNLSLDRSASSSKGVPGNVRKEVDLDEVRQLNKMAVNRVGGWLTETPASNAGSSANIAATAASAPLGACEPDPGPKTPPQSYLRDVDHENAASSTISPALRALIDSAPQRSAPKPGTAILTQSASRRFSGGLANQKADSSEKAAEGTSASALTAKPSAISARSRRTSMPAVLAAAQASRTASTSSASPRNIETASVTSYTKLAAQNDKIVASAIAPPANSAHVPGATGLAARKSMLEKNYQSDAAGSKSAAQGSAALPTLGAADRERGGRVMSVASMWASIAEGKDGSSTSSVASTSTSTSTLNARPKARTSTAGAPALDFSTNKTNVAAPIAIESDLASNGSRQPKSPALKATRAAGFINTTMPRPVFSQACASTASHSAPSSSSAPTAALDNSTRKVLPGHVTGAEDKSGQLRASRQDISDRVVFEAKVGARKTQEEAMAVAVARANDDDQTSGKKLPKVCTSLEGRGTTRPIGKARMNDLRSMWEQ</sequence>
<feature type="compositionally biased region" description="Polar residues" evidence="1">
    <location>
        <begin position="437"/>
        <end position="451"/>
    </location>
</feature>
<organism evidence="3 4">
    <name type="scientific">Ceraceosorus bombacis</name>
    <dbReference type="NCBI Taxonomy" id="401625"/>
    <lineage>
        <taxon>Eukaryota</taxon>
        <taxon>Fungi</taxon>
        <taxon>Dikarya</taxon>
        <taxon>Basidiomycota</taxon>
        <taxon>Ustilaginomycotina</taxon>
        <taxon>Exobasidiomycetes</taxon>
        <taxon>Ceraceosorales</taxon>
        <taxon>Ceraceosoraceae</taxon>
        <taxon>Ceraceosorus</taxon>
    </lineage>
</organism>